<accession>A0A0B7A689</accession>
<dbReference type="AlphaFoldDB" id="A0A0B7A689"/>
<protein>
    <submittedName>
        <fullName evidence="1">Uncharacterized protein</fullName>
    </submittedName>
</protein>
<organism evidence="1">
    <name type="scientific">Arion vulgaris</name>
    <dbReference type="NCBI Taxonomy" id="1028688"/>
    <lineage>
        <taxon>Eukaryota</taxon>
        <taxon>Metazoa</taxon>
        <taxon>Spiralia</taxon>
        <taxon>Lophotrochozoa</taxon>
        <taxon>Mollusca</taxon>
        <taxon>Gastropoda</taxon>
        <taxon>Heterobranchia</taxon>
        <taxon>Euthyneura</taxon>
        <taxon>Panpulmonata</taxon>
        <taxon>Eupulmonata</taxon>
        <taxon>Stylommatophora</taxon>
        <taxon>Helicina</taxon>
        <taxon>Arionoidea</taxon>
        <taxon>Arionidae</taxon>
        <taxon>Arion</taxon>
    </lineage>
</organism>
<evidence type="ECO:0000313" key="1">
    <source>
        <dbReference type="EMBL" id="CEK76434.1"/>
    </source>
</evidence>
<sequence>MSRWGVSMVKWLNQLPVTLKVVDLNQDRGTGAIFFMRSLGLFARVCALCNA</sequence>
<feature type="non-terminal residue" evidence="1">
    <location>
        <position position="51"/>
    </location>
</feature>
<dbReference type="EMBL" id="HACG01029569">
    <property type="protein sequence ID" value="CEK76434.1"/>
    <property type="molecule type" value="Transcribed_RNA"/>
</dbReference>
<reference evidence="1" key="1">
    <citation type="submission" date="2014-12" db="EMBL/GenBank/DDBJ databases">
        <title>Insight into the proteome of Arion vulgaris.</title>
        <authorList>
            <person name="Aradska J."/>
            <person name="Bulat T."/>
            <person name="Smidak R."/>
            <person name="Sarate P."/>
            <person name="Gangsoo J."/>
            <person name="Sialana F."/>
            <person name="Bilban M."/>
            <person name="Lubec G."/>
        </authorList>
    </citation>
    <scope>NUCLEOTIDE SEQUENCE</scope>
    <source>
        <tissue evidence="1">Skin</tissue>
    </source>
</reference>
<gene>
    <name evidence="1" type="primary">ORF99954</name>
</gene>
<name>A0A0B7A689_9EUPU</name>
<proteinExistence type="predicted"/>